<dbReference type="GO" id="GO:0005315">
    <property type="term" value="F:phosphate transmembrane transporter activity"/>
    <property type="evidence" value="ECO:0007669"/>
    <property type="project" value="InterPro"/>
</dbReference>
<keyword evidence="3 6" id="KW-0812">Transmembrane</keyword>
<dbReference type="InterPro" id="IPR001204">
    <property type="entry name" value="Phos_transporter"/>
</dbReference>
<dbReference type="AlphaFoldDB" id="A0A6G5QN07"/>
<dbReference type="Pfam" id="PF01384">
    <property type="entry name" value="PHO4"/>
    <property type="match status" value="1"/>
</dbReference>
<feature type="transmembrane region" description="Helical" evidence="6">
    <location>
        <begin position="429"/>
        <end position="450"/>
    </location>
</feature>
<keyword evidence="5 6" id="KW-0472">Membrane</keyword>
<evidence type="ECO:0000256" key="2">
    <source>
        <dbReference type="ARBA" id="ARBA00022448"/>
    </source>
</evidence>
<keyword evidence="2 6" id="KW-0813">Transport</keyword>
<dbReference type="GO" id="GO:0016020">
    <property type="term" value="C:membrane"/>
    <property type="evidence" value="ECO:0007669"/>
    <property type="project" value="UniProtKB-SubCell"/>
</dbReference>
<dbReference type="RefSeq" id="WP_002945237.1">
    <property type="nucleotide sequence ID" value="NZ_CP012543.1"/>
</dbReference>
<feature type="transmembrane region" description="Helical" evidence="6">
    <location>
        <begin position="72"/>
        <end position="89"/>
    </location>
</feature>
<evidence type="ECO:0000256" key="3">
    <source>
        <dbReference type="ARBA" id="ARBA00022692"/>
    </source>
</evidence>
<proteinExistence type="inferred from homology"/>
<dbReference type="EMBL" id="CP012543">
    <property type="protein sequence ID" value="QCD47098.1"/>
    <property type="molecule type" value="Genomic_DNA"/>
</dbReference>
<reference evidence="7 8" key="1">
    <citation type="submission" date="2016-07" db="EMBL/GenBank/DDBJ databases">
        <title>Comparative genomics of the Campylobacter concisus group.</title>
        <authorList>
            <person name="Miller W.G."/>
            <person name="Yee E."/>
            <person name="Chapman M.H."/>
            <person name="Huynh S."/>
            <person name="Bono J.L."/>
            <person name="On S.L.W."/>
            <person name="StLeger J."/>
            <person name="Foster G."/>
            <person name="Parker C.T."/>
        </authorList>
    </citation>
    <scope>NUCLEOTIDE SEQUENCE [LARGE SCALE GENOMIC DNA]</scope>
    <source>
        <strain evidence="7 8">ATCC 33238</strain>
    </source>
</reference>
<protein>
    <recommendedName>
        <fullName evidence="6">Phosphate transporter</fullName>
    </recommendedName>
</protein>
<feature type="transmembrane region" description="Helical" evidence="6">
    <location>
        <begin position="286"/>
        <end position="307"/>
    </location>
</feature>
<dbReference type="PANTHER" id="PTHR11101:SF80">
    <property type="entry name" value="PHOSPHATE TRANSPORTER"/>
    <property type="match status" value="1"/>
</dbReference>
<feature type="transmembrane region" description="Helical" evidence="6">
    <location>
        <begin position="486"/>
        <end position="508"/>
    </location>
</feature>
<feature type="transmembrane region" description="Helical" evidence="6">
    <location>
        <begin position="352"/>
        <end position="370"/>
    </location>
</feature>
<feature type="transmembrane region" description="Helical" evidence="6">
    <location>
        <begin position="109"/>
        <end position="130"/>
    </location>
</feature>
<organism evidence="7 8">
    <name type="scientific">Campylobacter rectus</name>
    <name type="common">Wolinella recta</name>
    <dbReference type="NCBI Taxonomy" id="203"/>
    <lineage>
        <taxon>Bacteria</taxon>
        <taxon>Pseudomonadati</taxon>
        <taxon>Campylobacterota</taxon>
        <taxon>Epsilonproteobacteria</taxon>
        <taxon>Campylobacterales</taxon>
        <taxon>Campylobacteraceae</taxon>
        <taxon>Campylobacter</taxon>
    </lineage>
</organism>
<gene>
    <name evidence="7" type="ORF">CRECT_1450</name>
</gene>
<dbReference type="GO" id="GO:0035435">
    <property type="term" value="P:phosphate ion transmembrane transport"/>
    <property type="evidence" value="ECO:0007669"/>
    <property type="project" value="TreeGrafter"/>
</dbReference>
<comment type="subcellular location">
    <subcellularLocation>
        <location evidence="1 6">Membrane</location>
        <topology evidence="1 6">Multi-pass membrane protein</topology>
    </subcellularLocation>
</comment>
<feature type="transmembrane region" description="Helical" evidence="6">
    <location>
        <begin position="33"/>
        <end position="51"/>
    </location>
</feature>
<feature type="transmembrane region" description="Helical" evidence="6">
    <location>
        <begin position="173"/>
        <end position="198"/>
    </location>
</feature>
<accession>A0A6G5QN07</accession>
<comment type="similarity">
    <text evidence="6">Belongs to the inorganic phosphate transporter (PiT) (TC 2.A.20) family.</text>
</comment>
<feature type="transmembrane region" description="Helical" evidence="6">
    <location>
        <begin position="7"/>
        <end position="27"/>
    </location>
</feature>
<sequence>MRNDNLFAFAIFAITAFGFFVWGYQYIPTHHFLLFSIASIFGIFMAFNIGGNDVANSFGTSVGAKTVTIKQALVIAAVFELSGAIFAGGEVTKTIREGIVSFPQEGTEPMLFVLIMMSALLSSGIWLFIASKKGLPISTTHSIVGGIVGAGLAMGFTTMSSSEALAMVSWSEIGRIAVSWVISPLLGGILSYFIYGYIKSKILIPTRKFTLELKMLKRERKAYKERYLQELKTKPESEQIRILSKIAVLDEDDVENGERSEYKLAIKAMKEREKEIDTSKAMRKHIPMVAGIGAIIISSMMLFKGLAHLDLDIGFIGTVWIICVIGIVTYLATLAMINVMKKDNAEKSTNRIFSWFQIFTASSFAFSHGANDIANAVGPFAAILDVLRTGSINATAPVPGVAMVTFGISLVVGLWFLGKEVIATIGSKLAEILPTTGFSAELAASTVILLATKLGIPVSSTHILIGAVLGIGILNRDANWKMVKPIVLAWVITLPIAAGSAALIYMLLKTVLGL</sequence>
<evidence type="ECO:0000313" key="7">
    <source>
        <dbReference type="EMBL" id="QCD47098.1"/>
    </source>
</evidence>
<evidence type="ECO:0000256" key="5">
    <source>
        <dbReference type="ARBA" id="ARBA00023136"/>
    </source>
</evidence>
<evidence type="ECO:0000256" key="1">
    <source>
        <dbReference type="ARBA" id="ARBA00004141"/>
    </source>
</evidence>
<evidence type="ECO:0000256" key="6">
    <source>
        <dbReference type="RuleBase" id="RU363058"/>
    </source>
</evidence>
<feature type="transmembrane region" description="Helical" evidence="6">
    <location>
        <begin position="313"/>
        <end position="340"/>
    </location>
</feature>
<feature type="transmembrane region" description="Helical" evidence="6">
    <location>
        <begin position="456"/>
        <end position="474"/>
    </location>
</feature>
<feature type="transmembrane region" description="Helical" evidence="6">
    <location>
        <begin position="396"/>
        <end position="417"/>
    </location>
</feature>
<evidence type="ECO:0000313" key="8">
    <source>
        <dbReference type="Proteomes" id="UP000502377"/>
    </source>
</evidence>
<keyword evidence="6" id="KW-0592">Phosphate transport</keyword>
<dbReference type="Proteomes" id="UP000502377">
    <property type="component" value="Chromosome"/>
</dbReference>
<name>A0A6G5QN07_CAMRE</name>
<evidence type="ECO:0000256" key="4">
    <source>
        <dbReference type="ARBA" id="ARBA00022989"/>
    </source>
</evidence>
<dbReference type="KEGG" id="crx:CRECT_1450"/>
<keyword evidence="4 6" id="KW-1133">Transmembrane helix</keyword>
<dbReference type="PANTHER" id="PTHR11101">
    <property type="entry name" value="PHOSPHATE TRANSPORTER"/>
    <property type="match status" value="1"/>
</dbReference>
<feature type="transmembrane region" description="Helical" evidence="6">
    <location>
        <begin position="142"/>
        <end position="161"/>
    </location>
</feature>